<feature type="domain" description="Tc1-like transposase DDE" evidence="4">
    <location>
        <begin position="508"/>
        <end position="659"/>
    </location>
</feature>
<dbReference type="Proteomes" id="UP001274896">
    <property type="component" value="Unassembled WGS sequence"/>
</dbReference>
<dbReference type="InterPro" id="IPR036388">
    <property type="entry name" value="WH-like_DNA-bd_sf"/>
</dbReference>
<dbReference type="SUPFAM" id="SSF56672">
    <property type="entry name" value="DNA/RNA polymerases"/>
    <property type="match status" value="1"/>
</dbReference>
<feature type="compositionally biased region" description="Basic and acidic residues" evidence="1">
    <location>
        <begin position="845"/>
        <end position="854"/>
    </location>
</feature>
<dbReference type="AlphaFoldDB" id="A0AAE0Q5N5"/>
<evidence type="ECO:0000256" key="1">
    <source>
        <dbReference type="SAM" id="MobiDB-lite"/>
    </source>
</evidence>
<dbReference type="GO" id="GO:0015074">
    <property type="term" value="P:DNA integration"/>
    <property type="evidence" value="ECO:0007669"/>
    <property type="project" value="InterPro"/>
</dbReference>
<feature type="compositionally biased region" description="Basic and acidic residues" evidence="1">
    <location>
        <begin position="750"/>
        <end position="759"/>
    </location>
</feature>
<proteinExistence type="predicted"/>
<feature type="compositionally biased region" description="Basic and acidic residues" evidence="1">
    <location>
        <begin position="807"/>
        <end position="816"/>
    </location>
</feature>
<dbReference type="InterPro" id="IPR057667">
    <property type="entry name" value="HTH_SB"/>
</dbReference>
<feature type="compositionally biased region" description="Basic and acidic residues" evidence="1">
    <location>
        <begin position="769"/>
        <end position="778"/>
    </location>
</feature>
<evidence type="ECO:0000259" key="5">
    <source>
        <dbReference type="Pfam" id="PF25787"/>
    </source>
</evidence>
<keyword evidence="7" id="KW-1185">Reference proteome</keyword>
<evidence type="ECO:0000259" key="2">
    <source>
        <dbReference type="Pfam" id="PF00078"/>
    </source>
</evidence>
<feature type="domain" description="Reverse transcriptase" evidence="2">
    <location>
        <begin position="239"/>
        <end position="361"/>
    </location>
</feature>
<evidence type="ECO:0000313" key="6">
    <source>
        <dbReference type="EMBL" id="KAK3514213.1"/>
    </source>
</evidence>
<dbReference type="GO" id="GO:0006313">
    <property type="term" value="P:DNA transposition"/>
    <property type="evidence" value="ECO:0007669"/>
    <property type="project" value="InterPro"/>
</dbReference>
<sequence length="1069" mass="123825">MNPSPPFPWTQLLTLCFPPFPQPWTFSALCLPYAGRILLLLLGCQTYFATIGENYDQQRGSGRNLNSTQTSLISYRTLLSKFSLDVTSAKTSFYKEKLETSAQDPRKLHNIFSSLLNPPAPPSPSSLTAEDFASFYTEKIERICQTFTSLPTSPTSHNQHSATPSLTQLSTVAAEEVLQITRSCNPTTCPLDPSPSAMPQTISPDLLPFITTVINGSLTSGHVPTAFKKARVIPILKKPALDPSDISNYRPVSLLSFLSKILERVVCNQLSDYLMQNNLLDPNQSGFKAAHSTETALLAVTEKLHAARSAKLSSVLILLDLSAAFDTVNHKTLLSTLRSLGICGTAWEWFASYLDGRSYQYKRHLSTKDTRNKIVDLHQARKTESAIGKQLGVKKSTVGAIIRKWKTYKTTDNLPRCGAPRKFSPHGVKMITRTLSKNPRTTRGDLVNDLQRAGTKVTKATISNTLRRQGLKSCSARRVPLLKPVHVRARLKFAREHLDDPEEDWENVIWSDETKIELFGKNSTCRVWRRKNAELHPKNTIPTVKHGGGNIMLWGCFSAKGPGRLIRVKERMNGAMYREILSKNLLPSARALKMKRGWVFQHDNDPKHTARATMEWLRKKHFKVLEWPSQSPDLNPIENLWRELKIRVAQRQPQNITALEEICMEEWAKLPATLRSTSLKCTTTTSEALKMMLSTMSSRRGLTFSSALFLWAASRTRSHYRCVHTDTQSQLYLLYTVLLTVSTKKNNKKKKEEEAEGGGRRRRKKKRRKEEAEEEERRRGGRRRQKKKKEEEEEGGGRRRRKKKRRKEEAEEEERRRGGRRRQKKKKEEEEEGGGRRRRKKRRRKEEAEEEERRRVGRRRQKKKKEEEEEGGGRRRRKKRRRTEEAEEEERRGGGRRRQKKKKEEEEDGGGRRRRKKRRRTEEAEEEERRGGGRRRQKKKKEEEEEGGGRRRRKKRRRKEEEGGGRRRRKKRKKKKEEEEEEEHSYRNLLVFQSCIYRILQAPQKDLNPIQHLWDVLDKQVRSMDAPPRNLRDLKDLLLTSWCQIPQHTFRDLVESMPRQVRAVLAAEG</sequence>
<dbReference type="InterPro" id="IPR036397">
    <property type="entry name" value="RNaseH_sf"/>
</dbReference>
<dbReference type="GO" id="GO:0003677">
    <property type="term" value="F:DNA binding"/>
    <property type="evidence" value="ECO:0007669"/>
    <property type="project" value="InterPro"/>
</dbReference>
<dbReference type="Pfam" id="PF01498">
    <property type="entry name" value="HTH_Tnp_Tc3_2"/>
    <property type="match status" value="1"/>
</dbReference>
<dbReference type="Pfam" id="PF25787">
    <property type="entry name" value="HTH_SB"/>
    <property type="match status" value="1"/>
</dbReference>
<feature type="domain" description="Transposase Tc1-like" evidence="3">
    <location>
        <begin position="430"/>
        <end position="499"/>
    </location>
</feature>
<dbReference type="EMBL" id="JAUCMX010000021">
    <property type="protein sequence ID" value="KAK3514213.1"/>
    <property type="molecule type" value="Genomic_DNA"/>
</dbReference>
<dbReference type="Gene3D" id="1.10.10.10">
    <property type="entry name" value="Winged helix-like DNA-binding domain superfamily/Winged helix DNA-binding domain"/>
    <property type="match status" value="1"/>
</dbReference>
<dbReference type="PANTHER" id="PTHR33332">
    <property type="entry name" value="REVERSE TRANSCRIPTASE DOMAIN-CONTAINING PROTEIN"/>
    <property type="match status" value="1"/>
</dbReference>
<organism evidence="6 7">
    <name type="scientific">Hemibagrus guttatus</name>
    <dbReference type="NCBI Taxonomy" id="175788"/>
    <lineage>
        <taxon>Eukaryota</taxon>
        <taxon>Metazoa</taxon>
        <taxon>Chordata</taxon>
        <taxon>Craniata</taxon>
        <taxon>Vertebrata</taxon>
        <taxon>Euteleostomi</taxon>
        <taxon>Actinopterygii</taxon>
        <taxon>Neopterygii</taxon>
        <taxon>Teleostei</taxon>
        <taxon>Ostariophysi</taxon>
        <taxon>Siluriformes</taxon>
        <taxon>Bagridae</taxon>
        <taxon>Hemibagrus</taxon>
    </lineage>
</organism>
<comment type="caution">
    <text evidence="6">The sequence shown here is derived from an EMBL/GenBank/DDBJ whole genome shotgun (WGS) entry which is preliminary data.</text>
</comment>
<dbReference type="InterPro" id="IPR009057">
    <property type="entry name" value="Homeodomain-like_sf"/>
</dbReference>
<dbReference type="Pfam" id="PF00078">
    <property type="entry name" value="RVT_1"/>
    <property type="match status" value="1"/>
</dbReference>
<dbReference type="Pfam" id="PF13358">
    <property type="entry name" value="DDE_3"/>
    <property type="match status" value="1"/>
</dbReference>
<dbReference type="InterPro" id="IPR038717">
    <property type="entry name" value="Tc1-like_DDE_dom"/>
</dbReference>
<feature type="domain" description="Sleeping Beauty transposase HTH" evidence="5">
    <location>
        <begin position="368"/>
        <end position="411"/>
    </location>
</feature>
<evidence type="ECO:0000313" key="7">
    <source>
        <dbReference type="Proteomes" id="UP001274896"/>
    </source>
</evidence>
<dbReference type="InterPro" id="IPR043502">
    <property type="entry name" value="DNA/RNA_pol_sf"/>
</dbReference>
<feature type="region of interest" description="Disordered" evidence="1">
    <location>
        <begin position="745"/>
        <end position="983"/>
    </location>
</feature>
<dbReference type="Gene3D" id="3.30.420.10">
    <property type="entry name" value="Ribonuclease H-like superfamily/Ribonuclease H"/>
    <property type="match status" value="2"/>
</dbReference>
<dbReference type="SUPFAM" id="SSF46689">
    <property type="entry name" value="Homeodomain-like"/>
    <property type="match status" value="1"/>
</dbReference>
<feature type="compositionally biased region" description="Basic residues" evidence="1">
    <location>
        <begin position="966"/>
        <end position="975"/>
    </location>
</feature>
<evidence type="ECO:0000259" key="3">
    <source>
        <dbReference type="Pfam" id="PF01498"/>
    </source>
</evidence>
<protein>
    <submittedName>
        <fullName evidence="6">Uncharacterized protein</fullName>
    </submittedName>
</protein>
<gene>
    <name evidence="6" type="ORF">QTP70_009470</name>
</gene>
<reference evidence="6" key="1">
    <citation type="submission" date="2023-06" db="EMBL/GenBank/DDBJ databases">
        <title>Male Hemibagrus guttatus genome.</title>
        <authorList>
            <person name="Bian C."/>
        </authorList>
    </citation>
    <scope>NUCLEOTIDE SEQUENCE</scope>
    <source>
        <strain evidence="6">Male_cb2023</strain>
        <tissue evidence="6">Muscle</tissue>
    </source>
</reference>
<name>A0AAE0Q5N5_9TELE</name>
<evidence type="ECO:0000259" key="4">
    <source>
        <dbReference type="Pfam" id="PF13358"/>
    </source>
</evidence>
<dbReference type="InterPro" id="IPR000477">
    <property type="entry name" value="RT_dom"/>
</dbReference>
<accession>A0AAE0Q5N5</accession>
<dbReference type="InterPro" id="IPR002492">
    <property type="entry name" value="Transposase_Tc1-like"/>
</dbReference>
<dbReference type="CDD" id="cd01650">
    <property type="entry name" value="RT_nLTR_like"/>
    <property type="match status" value="1"/>
</dbReference>